<dbReference type="AlphaFoldDB" id="A0A7G9WEH8"/>
<dbReference type="PANTHER" id="PTHR37832:SF1">
    <property type="entry name" value="STRESS-RESPONSE A_B BARREL DOMAIN-CONTAINING PROTEIN"/>
    <property type="match status" value="1"/>
</dbReference>
<dbReference type="SUPFAM" id="SSF54909">
    <property type="entry name" value="Dimeric alpha+beta barrel"/>
    <property type="match status" value="1"/>
</dbReference>
<dbReference type="KEGG" id="caml:H6X83_08985"/>
<dbReference type="PANTHER" id="PTHR37832">
    <property type="entry name" value="BLL2683 PROTEIN"/>
    <property type="match status" value="1"/>
</dbReference>
<dbReference type="RefSeq" id="WP_212506158.1">
    <property type="nucleotide sequence ID" value="NZ_CP060696.1"/>
</dbReference>
<dbReference type="SMART" id="SM00886">
    <property type="entry name" value="Dabb"/>
    <property type="match status" value="1"/>
</dbReference>
<reference evidence="2 3" key="1">
    <citation type="submission" date="2020-08" db="EMBL/GenBank/DDBJ databases">
        <authorList>
            <person name="Ren C."/>
            <person name="Gu Y."/>
            <person name="Xu Y."/>
        </authorList>
    </citation>
    <scope>NUCLEOTIDE SEQUENCE [LARGE SCALE GENOMIC DNA]</scope>
    <source>
        <strain evidence="2 3">LBM18003</strain>
    </source>
</reference>
<name>A0A7G9WEH8_9FIRM</name>
<proteinExistence type="predicted"/>
<dbReference type="Proteomes" id="UP000516046">
    <property type="component" value="Chromosome"/>
</dbReference>
<accession>A0A7G9WEH8</accession>
<dbReference type="EMBL" id="CP060696">
    <property type="protein sequence ID" value="QNO17090.1"/>
    <property type="molecule type" value="Genomic_DNA"/>
</dbReference>
<organism evidence="2 3">
    <name type="scientific">Caproicibacterium amylolyticum</name>
    <dbReference type="NCBI Taxonomy" id="2766537"/>
    <lineage>
        <taxon>Bacteria</taxon>
        <taxon>Bacillati</taxon>
        <taxon>Bacillota</taxon>
        <taxon>Clostridia</taxon>
        <taxon>Eubacteriales</taxon>
        <taxon>Oscillospiraceae</taxon>
        <taxon>Caproicibacterium</taxon>
    </lineage>
</organism>
<feature type="domain" description="Stress-response A/B barrel" evidence="1">
    <location>
        <begin position="2"/>
        <end position="95"/>
    </location>
</feature>
<evidence type="ECO:0000313" key="2">
    <source>
        <dbReference type="EMBL" id="QNO17090.1"/>
    </source>
</evidence>
<evidence type="ECO:0000259" key="1">
    <source>
        <dbReference type="PROSITE" id="PS51502"/>
    </source>
</evidence>
<sequence>MVKHIVLWKLKESQSRNAAGVAASLRSRFKSLLGVVDGLTAIEVGVNYKDGDYDLCLSADFSSKEAEAAYQQHPEHLKIKELVHSVVCARTAFDYEYTS</sequence>
<protein>
    <submittedName>
        <fullName evidence="2">Dabb family protein</fullName>
    </submittedName>
</protein>
<gene>
    <name evidence="2" type="ORF">H6X83_08985</name>
</gene>
<evidence type="ECO:0000313" key="3">
    <source>
        <dbReference type="Proteomes" id="UP000516046"/>
    </source>
</evidence>
<dbReference type="Gene3D" id="3.30.70.100">
    <property type="match status" value="1"/>
</dbReference>
<dbReference type="Pfam" id="PF07876">
    <property type="entry name" value="Dabb"/>
    <property type="match status" value="1"/>
</dbReference>
<keyword evidence="3" id="KW-1185">Reference proteome</keyword>
<dbReference type="PROSITE" id="PS51502">
    <property type="entry name" value="S_R_A_B_BARREL"/>
    <property type="match status" value="1"/>
</dbReference>
<dbReference type="InterPro" id="IPR011008">
    <property type="entry name" value="Dimeric_a/b-barrel"/>
</dbReference>
<dbReference type="InterPro" id="IPR013097">
    <property type="entry name" value="Dabb"/>
</dbReference>